<protein>
    <submittedName>
        <fullName evidence="1">Uncharacterized protein</fullName>
    </submittedName>
</protein>
<keyword evidence="2" id="KW-1185">Reference proteome</keyword>
<accession>A0A210R3B3</accession>
<comment type="caution">
    <text evidence="1">The sequence shown here is derived from an EMBL/GenBank/DDBJ whole genome shotgun (WGS) entry which is preliminary data.</text>
</comment>
<sequence>MSVCRQICRKALRGCLRVPGCKPVCYMCLRPVCYGVSDSEDDDDDSDKEDGRFFRNAHHIQECPSEDLALREQGATETSAVVEYYNDTSILTPPAWQIDKSPSKDENRGYTNVMGAEDMRRLQSISNVEYDMCVSNDRRCPPSHDYVNMTDGDGCDVTDHDTGLLTISSHQYHNIDQVCMTSDTGGSRSHLDALLIRNQEPILNTLKDTCPNLIFFSDQVCDEKDKVNGKRFEDGPSLQYCSLESINKTEYRDLPTLDTSHMVRDTGLVGSRHSLGGDQCVDKVCPNGEQDSGKCVKSTGSDQLTALTNESTCRTNPQNNESVVFIDVTNDKTSGSAPADGTSKSFDGDEETIIESLKVDDNSSSCSVDTRFSSSVECTDDQTNDQVDTVNDSTNIVVGHVDDSNTASTSGVPNGHLDSDDVSFEASLDKSQTLIMLETDL</sequence>
<evidence type="ECO:0000313" key="1">
    <source>
        <dbReference type="EMBL" id="OWF55560.1"/>
    </source>
</evidence>
<gene>
    <name evidence="1" type="ORF">KP79_PYT06113</name>
</gene>
<dbReference type="AlphaFoldDB" id="A0A210R3B3"/>
<dbReference type="OrthoDB" id="6076920at2759"/>
<reference evidence="1 2" key="1">
    <citation type="journal article" date="2017" name="Nat. Ecol. Evol.">
        <title>Scallop genome provides insights into evolution of bilaterian karyotype and development.</title>
        <authorList>
            <person name="Wang S."/>
            <person name="Zhang J."/>
            <person name="Jiao W."/>
            <person name="Li J."/>
            <person name="Xun X."/>
            <person name="Sun Y."/>
            <person name="Guo X."/>
            <person name="Huan P."/>
            <person name="Dong B."/>
            <person name="Zhang L."/>
            <person name="Hu X."/>
            <person name="Sun X."/>
            <person name="Wang J."/>
            <person name="Zhao C."/>
            <person name="Wang Y."/>
            <person name="Wang D."/>
            <person name="Huang X."/>
            <person name="Wang R."/>
            <person name="Lv J."/>
            <person name="Li Y."/>
            <person name="Zhang Z."/>
            <person name="Liu B."/>
            <person name="Lu W."/>
            <person name="Hui Y."/>
            <person name="Liang J."/>
            <person name="Zhou Z."/>
            <person name="Hou R."/>
            <person name="Li X."/>
            <person name="Liu Y."/>
            <person name="Li H."/>
            <person name="Ning X."/>
            <person name="Lin Y."/>
            <person name="Zhao L."/>
            <person name="Xing Q."/>
            <person name="Dou J."/>
            <person name="Li Y."/>
            <person name="Mao J."/>
            <person name="Guo H."/>
            <person name="Dou H."/>
            <person name="Li T."/>
            <person name="Mu C."/>
            <person name="Jiang W."/>
            <person name="Fu Q."/>
            <person name="Fu X."/>
            <person name="Miao Y."/>
            <person name="Liu J."/>
            <person name="Yu Q."/>
            <person name="Li R."/>
            <person name="Liao H."/>
            <person name="Li X."/>
            <person name="Kong Y."/>
            <person name="Jiang Z."/>
            <person name="Chourrout D."/>
            <person name="Li R."/>
            <person name="Bao Z."/>
        </authorList>
    </citation>
    <scope>NUCLEOTIDE SEQUENCE [LARGE SCALE GENOMIC DNA]</scope>
    <source>
        <strain evidence="1 2">PY_sf001</strain>
    </source>
</reference>
<evidence type="ECO:0000313" key="2">
    <source>
        <dbReference type="Proteomes" id="UP000242188"/>
    </source>
</evidence>
<dbReference type="Proteomes" id="UP000242188">
    <property type="component" value="Unassembled WGS sequence"/>
</dbReference>
<dbReference type="EMBL" id="NEDP02000613">
    <property type="protein sequence ID" value="OWF55560.1"/>
    <property type="molecule type" value="Genomic_DNA"/>
</dbReference>
<organism evidence="1 2">
    <name type="scientific">Mizuhopecten yessoensis</name>
    <name type="common">Japanese scallop</name>
    <name type="synonym">Patinopecten yessoensis</name>
    <dbReference type="NCBI Taxonomy" id="6573"/>
    <lineage>
        <taxon>Eukaryota</taxon>
        <taxon>Metazoa</taxon>
        <taxon>Spiralia</taxon>
        <taxon>Lophotrochozoa</taxon>
        <taxon>Mollusca</taxon>
        <taxon>Bivalvia</taxon>
        <taxon>Autobranchia</taxon>
        <taxon>Pteriomorphia</taxon>
        <taxon>Pectinida</taxon>
        <taxon>Pectinoidea</taxon>
        <taxon>Pectinidae</taxon>
        <taxon>Mizuhopecten</taxon>
    </lineage>
</organism>
<proteinExistence type="predicted"/>
<name>A0A210R3B3_MIZYE</name>